<dbReference type="EMBL" id="JBBPBK010000014">
    <property type="protein sequence ID" value="KAK9270536.1"/>
    <property type="molecule type" value="Genomic_DNA"/>
</dbReference>
<protein>
    <recommendedName>
        <fullName evidence="5 6">U-box domain-containing protein</fullName>
        <ecNumber evidence="5">2.3.2.27</ecNumber>
    </recommendedName>
    <alternativeName>
        <fullName evidence="5">RING-type E3 ubiquitin transferase PUB</fullName>
    </alternativeName>
</protein>
<comment type="caution">
    <text evidence="7">The sequence shown here is derived from an EMBL/GenBank/DDBJ whole genome shotgun (WGS) entry which is preliminary data.</text>
</comment>
<evidence type="ECO:0000256" key="4">
    <source>
        <dbReference type="ARBA" id="ARBA00022786"/>
    </source>
</evidence>
<evidence type="ECO:0000256" key="1">
    <source>
        <dbReference type="ARBA" id="ARBA00000900"/>
    </source>
</evidence>
<evidence type="ECO:0000313" key="8">
    <source>
        <dbReference type="Proteomes" id="UP001415857"/>
    </source>
</evidence>
<keyword evidence="4 5" id="KW-0833">Ubl conjugation pathway</keyword>
<dbReference type="PANTHER" id="PTHR22849:SF6">
    <property type="entry name" value="U-BOX DOMAIN-CONTAINING PROTEIN"/>
    <property type="match status" value="1"/>
</dbReference>
<dbReference type="EC" id="2.3.2.27" evidence="5"/>
<dbReference type="InterPro" id="IPR013083">
    <property type="entry name" value="Znf_RING/FYVE/PHD"/>
</dbReference>
<reference evidence="7 8" key="1">
    <citation type="journal article" date="2024" name="Plant J.">
        <title>Genome sequences and population genomics reveal climatic adaptation and genomic divergence between two closely related sweetgum species.</title>
        <authorList>
            <person name="Xu W.Q."/>
            <person name="Ren C.Q."/>
            <person name="Zhang X.Y."/>
            <person name="Comes H.P."/>
            <person name="Liu X.H."/>
            <person name="Li Y.G."/>
            <person name="Kettle C.J."/>
            <person name="Jalonen R."/>
            <person name="Gaisberger H."/>
            <person name="Ma Y.Z."/>
            <person name="Qiu Y.X."/>
        </authorList>
    </citation>
    <scope>NUCLEOTIDE SEQUENCE [LARGE SCALE GENOMIC DNA]</scope>
    <source>
        <strain evidence="7">Hangzhou</strain>
    </source>
</reference>
<gene>
    <name evidence="7" type="ORF">L1049_026117</name>
</gene>
<dbReference type="Gene3D" id="1.25.10.10">
    <property type="entry name" value="Leucine-rich Repeat Variant"/>
    <property type="match status" value="1"/>
</dbReference>
<dbReference type="Gene3D" id="3.30.40.10">
    <property type="entry name" value="Zinc/RING finger domain, C3HC4 (zinc finger)"/>
    <property type="match status" value="1"/>
</dbReference>
<feature type="domain" description="U-box" evidence="6">
    <location>
        <begin position="60"/>
        <end position="134"/>
    </location>
</feature>
<dbReference type="SUPFAM" id="SSF57850">
    <property type="entry name" value="RING/U-box"/>
    <property type="match status" value="1"/>
</dbReference>
<dbReference type="InterPro" id="IPR058678">
    <property type="entry name" value="ARM_PUB"/>
</dbReference>
<proteinExistence type="predicted"/>
<dbReference type="SUPFAM" id="SSF48371">
    <property type="entry name" value="ARM repeat"/>
    <property type="match status" value="1"/>
</dbReference>
<evidence type="ECO:0000259" key="6">
    <source>
        <dbReference type="PROSITE" id="PS51698"/>
    </source>
</evidence>
<dbReference type="InterPro" id="IPR003613">
    <property type="entry name" value="Ubox_domain"/>
</dbReference>
<dbReference type="Pfam" id="PF04564">
    <property type="entry name" value="U-box"/>
    <property type="match status" value="1"/>
</dbReference>
<keyword evidence="8" id="KW-1185">Reference proteome</keyword>
<comment type="pathway">
    <text evidence="2 5">Protein modification; protein ubiquitination.</text>
</comment>
<dbReference type="InterPro" id="IPR045210">
    <property type="entry name" value="RING-Ubox_PUB"/>
</dbReference>
<comment type="catalytic activity">
    <reaction evidence="1 5">
        <text>S-ubiquitinyl-[E2 ubiquitin-conjugating enzyme]-L-cysteine + [acceptor protein]-L-lysine = [E2 ubiquitin-conjugating enzyme]-L-cysteine + N(6)-ubiquitinyl-[acceptor protein]-L-lysine.</text>
        <dbReference type="EC" id="2.3.2.27"/>
    </reaction>
</comment>
<accession>A0AAP0NE45</accession>
<evidence type="ECO:0000256" key="3">
    <source>
        <dbReference type="ARBA" id="ARBA00022679"/>
    </source>
</evidence>
<comment type="function">
    <text evidence="5">Functions as an E3 ubiquitin ligase.</text>
</comment>
<dbReference type="CDD" id="cd16664">
    <property type="entry name" value="RING-Ubox_PUB"/>
    <property type="match status" value="1"/>
</dbReference>
<dbReference type="Pfam" id="PF25598">
    <property type="entry name" value="ARM_PUB"/>
    <property type="match status" value="1"/>
</dbReference>
<dbReference type="PANTHER" id="PTHR22849">
    <property type="entry name" value="WDSAM1 PROTEIN"/>
    <property type="match status" value="1"/>
</dbReference>
<dbReference type="InterPro" id="IPR045185">
    <property type="entry name" value="PUB22/23/24-like"/>
</dbReference>
<name>A0AAP0NE45_LIQFO</name>
<dbReference type="GO" id="GO:0016567">
    <property type="term" value="P:protein ubiquitination"/>
    <property type="evidence" value="ECO:0007669"/>
    <property type="project" value="UniProtKB-UniRule"/>
</dbReference>
<sequence length="445" mass="48269">MPMFQPSKYDVGGGGQVLDLETAVKDGILGGGDGGGGVFGGGMVEKLDLKKLIEELESVNVPSVFICPISLEPMQDPVTLCTGQTYERSNILKWFSLGHLTCPTTMQELWDDSITPNKTLYHLIYSWFSQKYLAMKKRSEDVQGRALELLETLKKVKGQARVEALKELRKVVAAHASAKKTVVDSGGVTLISSLLGPFTSHAVGSETIGILVNLSLNSESKTNLTQPAKISLMVDMLNEGSIETKINCTKLIEMLMEEEDFGSEIFSSLSLLVGLLRLVKDKRHPNGVLAGLCLLKTICSHESARNSVLSIGAVPQLVDVLPNLNAECLELALYVLELLSTLPEGRLALKDCPHTIPNMVKLLMRVSESCTQLALSILWAVCKLAPEECASLAVEAGLAAKLLLVIQSGCNPVLKQRSAELLKLCSLNYTATIFISKCKLTRTIQ</sequence>
<dbReference type="SMART" id="SM00504">
    <property type="entry name" value="Ubox"/>
    <property type="match status" value="1"/>
</dbReference>
<dbReference type="PROSITE" id="PS51698">
    <property type="entry name" value="U_BOX"/>
    <property type="match status" value="1"/>
</dbReference>
<keyword evidence="3 5" id="KW-0808">Transferase</keyword>
<organism evidence="7 8">
    <name type="scientific">Liquidambar formosana</name>
    <name type="common">Formosan gum</name>
    <dbReference type="NCBI Taxonomy" id="63359"/>
    <lineage>
        <taxon>Eukaryota</taxon>
        <taxon>Viridiplantae</taxon>
        <taxon>Streptophyta</taxon>
        <taxon>Embryophyta</taxon>
        <taxon>Tracheophyta</taxon>
        <taxon>Spermatophyta</taxon>
        <taxon>Magnoliopsida</taxon>
        <taxon>eudicotyledons</taxon>
        <taxon>Gunneridae</taxon>
        <taxon>Pentapetalae</taxon>
        <taxon>Saxifragales</taxon>
        <taxon>Altingiaceae</taxon>
        <taxon>Liquidambar</taxon>
    </lineage>
</organism>
<dbReference type="Proteomes" id="UP001415857">
    <property type="component" value="Unassembled WGS sequence"/>
</dbReference>
<dbReference type="GO" id="GO:0061630">
    <property type="term" value="F:ubiquitin protein ligase activity"/>
    <property type="evidence" value="ECO:0007669"/>
    <property type="project" value="UniProtKB-UniRule"/>
</dbReference>
<dbReference type="InterPro" id="IPR011989">
    <property type="entry name" value="ARM-like"/>
</dbReference>
<dbReference type="AlphaFoldDB" id="A0AAP0NE45"/>
<evidence type="ECO:0000256" key="2">
    <source>
        <dbReference type="ARBA" id="ARBA00004906"/>
    </source>
</evidence>
<dbReference type="InterPro" id="IPR016024">
    <property type="entry name" value="ARM-type_fold"/>
</dbReference>
<evidence type="ECO:0000256" key="5">
    <source>
        <dbReference type="RuleBase" id="RU369093"/>
    </source>
</evidence>
<evidence type="ECO:0000313" key="7">
    <source>
        <dbReference type="EMBL" id="KAK9270536.1"/>
    </source>
</evidence>